<evidence type="ECO:0000313" key="1">
    <source>
        <dbReference type="EMBL" id="RCW19807.1"/>
    </source>
</evidence>
<comment type="caution">
    <text evidence="1">The sequence shown here is derived from an EMBL/GenBank/DDBJ whole genome shotgun (WGS) entry which is preliminary data.</text>
</comment>
<sequence length="68" mass="7974">MSLENDASRLLSEIKEVEDLLNASWRDKSAQRFVSRHLAPLSDLLAEYRRETERYEEAMERAFSRLGS</sequence>
<name>A0A6I7HHE6_9HYPH</name>
<keyword evidence="2" id="KW-1185">Reference proteome</keyword>
<organism evidence="1 2">
    <name type="scientific">Ciceribacter lividus</name>
    <dbReference type="NCBI Taxonomy" id="1197950"/>
    <lineage>
        <taxon>Bacteria</taxon>
        <taxon>Pseudomonadati</taxon>
        <taxon>Pseudomonadota</taxon>
        <taxon>Alphaproteobacteria</taxon>
        <taxon>Hyphomicrobiales</taxon>
        <taxon>Rhizobiaceae</taxon>
        <taxon>Ciceribacter</taxon>
    </lineage>
</organism>
<gene>
    <name evidence="1" type="ORF">DFR48_11812</name>
</gene>
<reference evidence="1 2" key="1">
    <citation type="submission" date="2018-07" db="EMBL/GenBank/DDBJ databases">
        <title>Genomic Encyclopedia of Type Strains, Phase IV (KMG-IV): sequencing the most valuable type-strain genomes for metagenomic binning, comparative biology and taxonomic classification.</title>
        <authorList>
            <person name="Goeker M."/>
        </authorList>
    </citation>
    <scope>NUCLEOTIDE SEQUENCE [LARGE SCALE GENOMIC DNA]</scope>
    <source>
        <strain evidence="1 2">DSM 25528</strain>
    </source>
</reference>
<dbReference type="AlphaFoldDB" id="A0A6I7HHE6"/>
<dbReference type="Proteomes" id="UP000252582">
    <property type="component" value="Unassembled WGS sequence"/>
</dbReference>
<accession>A0A6I7HHE6</accession>
<proteinExistence type="predicted"/>
<protein>
    <submittedName>
        <fullName evidence="1">Uncharacterized protein</fullName>
    </submittedName>
</protein>
<dbReference type="EMBL" id="QPIX01000018">
    <property type="protein sequence ID" value="RCW19807.1"/>
    <property type="molecule type" value="Genomic_DNA"/>
</dbReference>
<evidence type="ECO:0000313" key="2">
    <source>
        <dbReference type="Proteomes" id="UP000252582"/>
    </source>
</evidence>
<dbReference type="RefSeq" id="WP_114365275.1">
    <property type="nucleotide sequence ID" value="NZ_QPIX01000018.1"/>
</dbReference>